<dbReference type="InterPro" id="IPR016024">
    <property type="entry name" value="ARM-type_fold"/>
</dbReference>
<feature type="domain" description="GUN4-like" evidence="1">
    <location>
        <begin position="87"/>
        <end position="226"/>
    </location>
</feature>
<dbReference type="SUPFAM" id="SSF48371">
    <property type="entry name" value="ARM repeat"/>
    <property type="match status" value="1"/>
</dbReference>
<evidence type="ECO:0000313" key="4">
    <source>
        <dbReference type="Proteomes" id="UP001232992"/>
    </source>
</evidence>
<organism evidence="3 4">
    <name type="scientific">Roseofilum casamattae BLCC-M143</name>
    <dbReference type="NCBI Taxonomy" id="3022442"/>
    <lineage>
        <taxon>Bacteria</taxon>
        <taxon>Bacillati</taxon>
        <taxon>Cyanobacteriota</taxon>
        <taxon>Cyanophyceae</taxon>
        <taxon>Desertifilales</taxon>
        <taxon>Desertifilaceae</taxon>
        <taxon>Roseofilum</taxon>
        <taxon>Roseofilum casamattae</taxon>
    </lineage>
</organism>
<dbReference type="Gene3D" id="1.25.40.620">
    <property type="match status" value="1"/>
</dbReference>
<dbReference type="Pfam" id="PF05419">
    <property type="entry name" value="GUN4"/>
    <property type="match status" value="1"/>
</dbReference>
<feature type="domain" description="GUN4 N-terminal ARM-like repeat" evidence="2">
    <location>
        <begin position="5"/>
        <end position="79"/>
    </location>
</feature>
<dbReference type="Proteomes" id="UP001232992">
    <property type="component" value="Unassembled WGS sequence"/>
</dbReference>
<comment type="caution">
    <text evidence="3">The sequence shown here is derived from an EMBL/GenBank/DDBJ whole genome shotgun (WGS) entry which is preliminary data.</text>
</comment>
<protein>
    <submittedName>
        <fullName evidence="3">GUN4 N-terminal ARM-like repeat domain-containing protein</fullName>
    </submittedName>
</protein>
<evidence type="ECO:0000313" key="3">
    <source>
        <dbReference type="EMBL" id="MDJ1183586.1"/>
    </source>
</evidence>
<dbReference type="EMBL" id="JAQOSQ010000008">
    <property type="protein sequence ID" value="MDJ1183586.1"/>
    <property type="molecule type" value="Genomic_DNA"/>
</dbReference>
<dbReference type="Gene3D" id="1.10.10.1770">
    <property type="entry name" value="Gun4-like"/>
    <property type="match status" value="1"/>
</dbReference>
<sequence length="230" mass="26333">MPELTDLEQLAALLSSSTAKAQLKTIDTLSTLGTSGETVLMEFLSGADNAPIWVKGKAFLILKASESPQVQEFLQRHYPQGIVALNSDRDIDYSSLQELLMVQKFQEADRLTLLKMCELAGESAIGRKWLYFSEVNRFPRTDLRTIDTLWLAYSEGKFGFSVQRELWLGVGKNWEKLWPKIQWRTGKTWTRYPNEFIWDVSAPRGHLPLSNQLRGVRVMDSLLSHPVWNE</sequence>
<dbReference type="SUPFAM" id="SSF140869">
    <property type="entry name" value="GUN4-like"/>
    <property type="match status" value="1"/>
</dbReference>
<name>A0ABT7BWP3_9CYAN</name>
<evidence type="ECO:0000259" key="1">
    <source>
        <dbReference type="Pfam" id="PF05419"/>
    </source>
</evidence>
<dbReference type="Pfam" id="PF16416">
    <property type="entry name" value="GUN4_N"/>
    <property type="match status" value="1"/>
</dbReference>
<dbReference type="CDD" id="cd16383">
    <property type="entry name" value="GUN4"/>
    <property type="match status" value="1"/>
</dbReference>
<dbReference type="PANTHER" id="PTHR34800">
    <property type="entry name" value="TETRAPYRROLE-BINDING PROTEIN, CHLOROPLASTIC"/>
    <property type="match status" value="1"/>
</dbReference>
<reference evidence="3 4" key="1">
    <citation type="submission" date="2023-01" db="EMBL/GenBank/DDBJ databases">
        <title>Novel diversity within Roseofilum (Cyanobacteria; Desertifilaceae) from marine benthic mats with descriptions of four novel species.</title>
        <authorList>
            <person name="Wang Y."/>
            <person name="Berthold D.E."/>
            <person name="Hu J."/>
            <person name="Lefler F.W."/>
            <person name="Laughinghouse H.D. IV."/>
        </authorList>
    </citation>
    <scope>NUCLEOTIDE SEQUENCE [LARGE SCALE GENOMIC DNA]</scope>
    <source>
        <strain evidence="3 4">BLCC-M143</strain>
    </source>
</reference>
<dbReference type="InterPro" id="IPR032192">
    <property type="entry name" value="GUN4_N"/>
</dbReference>
<dbReference type="RefSeq" id="WP_283758240.1">
    <property type="nucleotide sequence ID" value="NZ_JAQOSQ010000008.1"/>
</dbReference>
<accession>A0ABT7BWP3</accession>
<gene>
    <name evidence="3" type="ORF">PMH09_10280</name>
</gene>
<dbReference type="InterPro" id="IPR037215">
    <property type="entry name" value="GUN4-like_sf"/>
</dbReference>
<dbReference type="PANTHER" id="PTHR34800:SF1">
    <property type="entry name" value="TETRAPYRROLE-BINDING PROTEIN, CHLOROPLASTIC"/>
    <property type="match status" value="1"/>
</dbReference>
<evidence type="ECO:0000259" key="2">
    <source>
        <dbReference type="Pfam" id="PF16416"/>
    </source>
</evidence>
<dbReference type="InterPro" id="IPR008629">
    <property type="entry name" value="GUN4-like"/>
</dbReference>
<keyword evidence="4" id="KW-1185">Reference proteome</keyword>
<proteinExistence type="predicted"/>